<keyword evidence="2" id="KW-1185">Reference proteome</keyword>
<accession>A0A4D6NFK8</accession>
<organism evidence="1 2">
    <name type="scientific">Vigna unguiculata</name>
    <name type="common">Cowpea</name>
    <dbReference type="NCBI Taxonomy" id="3917"/>
    <lineage>
        <taxon>Eukaryota</taxon>
        <taxon>Viridiplantae</taxon>
        <taxon>Streptophyta</taxon>
        <taxon>Embryophyta</taxon>
        <taxon>Tracheophyta</taxon>
        <taxon>Spermatophyta</taxon>
        <taxon>Magnoliopsida</taxon>
        <taxon>eudicotyledons</taxon>
        <taxon>Gunneridae</taxon>
        <taxon>Pentapetalae</taxon>
        <taxon>rosids</taxon>
        <taxon>fabids</taxon>
        <taxon>Fabales</taxon>
        <taxon>Fabaceae</taxon>
        <taxon>Papilionoideae</taxon>
        <taxon>50 kb inversion clade</taxon>
        <taxon>NPAAA clade</taxon>
        <taxon>indigoferoid/millettioid clade</taxon>
        <taxon>Phaseoleae</taxon>
        <taxon>Vigna</taxon>
    </lineage>
</organism>
<evidence type="ECO:0000313" key="2">
    <source>
        <dbReference type="Proteomes" id="UP000501690"/>
    </source>
</evidence>
<name>A0A4D6NFK8_VIGUN</name>
<sequence>MKENLCLKENDIDVLTTAYEPIVINPLSESTNTVCVGVAVPTAQVRCMPMDEVFKLVVTSFKVLD</sequence>
<dbReference type="Proteomes" id="UP000501690">
    <property type="component" value="Linkage Group LG10"/>
</dbReference>
<reference evidence="1 2" key="1">
    <citation type="submission" date="2019-04" db="EMBL/GenBank/DDBJ databases">
        <title>An improved genome assembly and genetic linkage map for asparagus bean, Vigna unguiculata ssp. sesquipedialis.</title>
        <authorList>
            <person name="Xia Q."/>
            <person name="Zhang R."/>
            <person name="Dong Y."/>
        </authorList>
    </citation>
    <scope>NUCLEOTIDE SEQUENCE [LARGE SCALE GENOMIC DNA]</scope>
    <source>
        <tissue evidence="1">Leaf</tissue>
    </source>
</reference>
<evidence type="ECO:0000313" key="1">
    <source>
        <dbReference type="EMBL" id="QCE10965.1"/>
    </source>
</evidence>
<gene>
    <name evidence="1" type="ORF">DEO72_LG10g2198</name>
</gene>
<proteinExistence type="predicted"/>
<protein>
    <submittedName>
        <fullName evidence="1">Uncharacterized protein</fullName>
    </submittedName>
</protein>
<dbReference type="EMBL" id="CP039354">
    <property type="protein sequence ID" value="QCE10965.1"/>
    <property type="molecule type" value="Genomic_DNA"/>
</dbReference>
<dbReference type="AlphaFoldDB" id="A0A4D6NFK8"/>